<evidence type="ECO:0000313" key="3">
    <source>
        <dbReference type="Proteomes" id="UP000054251"/>
    </source>
</evidence>
<accession>A0A0V1Q442</accession>
<dbReference type="Proteomes" id="UP000054251">
    <property type="component" value="Unassembled WGS sequence"/>
</dbReference>
<keyword evidence="1" id="KW-0472">Membrane</keyword>
<protein>
    <submittedName>
        <fullName evidence="2">Uncharacterized protein</fullName>
    </submittedName>
</protein>
<keyword evidence="3" id="KW-1185">Reference proteome</keyword>
<dbReference type="OrthoDB" id="4041975at2759"/>
<reference evidence="2 3" key="1">
    <citation type="submission" date="2015-11" db="EMBL/GenBank/DDBJ databases">
        <title>The genome of Debaryomyces fabryi.</title>
        <authorList>
            <person name="Tafer H."/>
            <person name="Lopandic K."/>
        </authorList>
    </citation>
    <scope>NUCLEOTIDE SEQUENCE [LARGE SCALE GENOMIC DNA]</scope>
    <source>
        <strain evidence="2 3">CBS 789</strain>
    </source>
</reference>
<comment type="caution">
    <text evidence="2">The sequence shown here is derived from an EMBL/GenBank/DDBJ whole genome shotgun (WGS) entry which is preliminary data.</text>
</comment>
<evidence type="ECO:0000313" key="2">
    <source>
        <dbReference type="EMBL" id="KSA03013.1"/>
    </source>
</evidence>
<organism evidence="2 3">
    <name type="scientific">Debaryomyces fabryi</name>
    <dbReference type="NCBI Taxonomy" id="58627"/>
    <lineage>
        <taxon>Eukaryota</taxon>
        <taxon>Fungi</taxon>
        <taxon>Dikarya</taxon>
        <taxon>Ascomycota</taxon>
        <taxon>Saccharomycotina</taxon>
        <taxon>Pichiomycetes</taxon>
        <taxon>Debaryomycetaceae</taxon>
        <taxon>Debaryomyces</taxon>
    </lineage>
</organism>
<sequence length="219" mass="26351">MSISVAWDLIERSLTEFLESYSFTSNLILTPTSKFITETLIVLFLIVLTYETIYWSGIYLNLWEYHAKDIFTEVPIHCAHVYFRLNVIDAKSLDQLEKYYSLKQHSKYNILKWNELNQLGSSLFKLKKFIRYHFEFSPEDFEMNENPEFGSTVIHLRRKILQLFENSKIYKEFHDKEYRDRDVLLFNKYDKEVDHKQDLCYLSKCNIETGNVIDCIIIY</sequence>
<feature type="transmembrane region" description="Helical" evidence="1">
    <location>
        <begin position="40"/>
        <end position="62"/>
    </location>
</feature>
<dbReference type="GeneID" id="26838277"/>
<name>A0A0V1Q442_9ASCO</name>
<dbReference type="AlphaFoldDB" id="A0A0V1Q442"/>
<proteinExistence type="predicted"/>
<dbReference type="EMBL" id="LMYN01000016">
    <property type="protein sequence ID" value="KSA03013.1"/>
    <property type="molecule type" value="Genomic_DNA"/>
</dbReference>
<dbReference type="RefSeq" id="XP_015469115.1">
    <property type="nucleotide sequence ID" value="XM_015610098.1"/>
</dbReference>
<gene>
    <name evidence="2" type="ORF">AC631_01268</name>
</gene>
<evidence type="ECO:0000256" key="1">
    <source>
        <dbReference type="SAM" id="Phobius"/>
    </source>
</evidence>
<keyword evidence="1" id="KW-1133">Transmembrane helix</keyword>
<keyword evidence="1" id="KW-0812">Transmembrane</keyword>